<dbReference type="EMBL" id="JAVTLL010000005">
    <property type="protein sequence ID" value="MDT7840899.1"/>
    <property type="molecule type" value="Genomic_DNA"/>
</dbReference>
<gene>
    <name evidence="1" type="ORF">RQC66_09150</name>
</gene>
<organism evidence="1 2">
    <name type="scientific">Streptomyces justiciae</name>
    <dbReference type="NCBI Taxonomy" id="2780140"/>
    <lineage>
        <taxon>Bacteria</taxon>
        <taxon>Bacillati</taxon>
        <taxon>Actinomycetota</taxon>
        <taxon>Actinomycetes</taxon>
        <taxon>Kitasatosporales</taxon>
        <taxon>Streptomycetaceae</taxon>
        <taxon>Streptomyces</taxon>
    </lineage>
</organism>
<keyword evidence="2" id="KW-1185">Reference proteome</keyword>
<dbReference type="RefSeq" id="WP_314199660.1">
    <property type="nucleotide sequence ID" value="NZ_JAVTLL010000005.1"/>
</dbReference>
<evidence type="ECO:0000313" key="1">
    <source>
        <dbReference type="EMBL" id="MDT7840899.1"/>
    </source>
</evidence>
<dbReference type="Proteomes" id="UP001257948">
    <property type="component" value="Unassembled WGS sequence"/>
</dbReference>
<name>A0ABU3LNT1_9ACTN</name>
<proteinExistence type="predicted"/>
<reference evidence="2" key="1">
    <citation type="submission" date="2023-07" db="EMBL/GenBank/DDBJ databases">
        <title>Draft genome sequence of the endophytic actinobacterium Streptomyces justiciae WPN32, a potential antibiotic producer.</title>
        <authorList>
            <person name="Yasawong M."/>
            <person name="Pana W."/>
            <person name="Ganta P."/>
            <person name="Santapan N."/>
            <person name="Songngamsuk T."/>
            <person name="Phatcharaharikarn M."/>
            <person name="Kerdtoob S."/>
            <person name="Nantapong N."/>
        </authorList>
    </citation>
    <scope>NUCLEOTIDE SEQUENCE [LARGE SCALE GENOMIC DNA]</scope>
    <source>
        <strain evidence="2">WPN32</strain>
    </source>
</reference>
<protein>
    <submittedName>
        <fullName evidence="1">Uncharacterized protein</fullName>
    </submittedName>
</protein>
<comment type="caution">
    <text evidence="1">The sequence shown here is derived from an EMBL/GenBank/DDBJ whole genome shotgun (WGS) entry which is preliminary data.</text>
</comment>
<accession>A0ABU3LNT1</accession>
<sequence length="256" mass="27170">MTDVEMLGRLFAALGADDVPGWVASEVEEGIPQLARYRLLRALAQDVRDWDAAAVAAVRDEIASAGGHAAVGVEDIARAVARETTFSVLYRLADPDGDDLPVELRRQLPGWALVETVSAGEVTGRVLGGLYEDLGVVLDAAVGAGRSGTVAAGWIWGTNLRPFCESLAAEVGYDFDDSDWPAVETALVGTDDELPLSDWYVYPLVGRRHRVDLHVAQSVGGGEVSVSVQGAVDGPTRSRVALLLDVMAPCRMIASE</sequence>
<evidence type="ECO:0000313" key="2">
    <source>
        <dbReference type="Proteomes" id="UP001257948"/>
    </source>
</evidence>